<protein>
    <recommendedName>
        <fullName evidence="2 7">Transcriptional regulator CtsR</fullName>
    </recommendedName>
</protein>
<dbReference type="InterPro" id="IPR041473">
    <property type="entry name" value="CtsR_C"/>
</dbReference>
<reference evidence="10 11" key="1">
    <citation type="submission" date="2018-08" db="EMBL/GenBank/DDBJ databases">
        <title>Murine metabolic-syndrome-specific gut microbial biobank.</title>
        <authorList>
            <person name="Liu C."/>
        </authorList>
    </citation>
    <scope>NUCLEOTIDE SEQUENCE [LARGE SCALE GENOMIC DNA]</scope>
    <source>
        <strain evidence="10 11">583</strain>
    </source>
</reference>
<comment type="caution">
    <text evidence="10">The sequence shown here is derived from an EMBL/GenBank/DDBJ whole genome shotgun (WGS) entry which is preliminary data.</text>
</comment>
<comment type="similarity">
    <text evidence="1 7">Belongs to the CtsR family.</text>
</comment>
<dbReference type="InterPro" id="IPR040465">
    <property type="entry name" value="CtsR_N"/>
</dbReference>
<name>A0A845R0R4_9CLOT</name>
<gene>
    <name evidence="10" type="ORF">D3Z33_14250</name>
</gene>
<evidence type="ECO:0000256" key="4">
    <source>
        <dbReference type="ARBA" id="ARBA00023015"/>
    </source>
</evidence>
<dbReference type="Gene3D" id="3.30.56.130">
    <property type="entry name" value="Transcriptional regulator CtsR, winged HTH domain"/>
    <property type="match status" value="1"/>
</dbReference>
<dbReference type="RefSeq" id="WP_160198484.1">
    <property type="nucleotide sequence ID" value="NZ_QXXA01000018.1"/>
</dbReference>
<evidence type="ECO:0000256" key="3">
    <source>
        <dbReference type="ARBA" id="ARBA00022491"/>
    </source>
</evidence>
<dbReference type="GO" id="GO:0006355">
    <property type="term" value="P:regulation of DNA-templated transcription"/>
    <property type="evidence" value="ECO:0007669"/>
    <property type="project" value="UniProtKB-UniRule"/>
</dbReference>
<dbReference type="EMBL" id="QXXA01000018">
    <property type="protein sequence ID" value="NBI08020.1"/>
    <property type="molecule type" value="Genomic_DNA"/>
</dbReference>
<organism evidence="10 11">
    <name type="scientific">Senegalia massiliensis</name>
    <dbReference type="NCBI Taxonomy" id="1720316"/>
    <lineage>
        <taxon>Bacteria</taxon>
        <taxon>Bacillati</taxon>
        <taxon>Bacillota</taxon>
        <taxon>Clostridia</taxon>
        <taxon>Eubacteriales</taxon>
        <taxon>Clostridiaceae</taxon>
        <taxon>Senegalia</taxon>
    </lineage>
</organism>
<evidence type="ECO:0000256" key="5">
    <source>
        <dbReference type="ARBA" id="ARBA00023125"/>
    </source>
</evidence>
<accession>A0A845R0R4</accession>
<dbReference type="PIRSF" id="PIRSF010607">
    <property type="entry name" value="Txn_repr_CtsR"/>
    <property type="match status" value="1"/>
</dbReference>
<evidence type="ECO:0000256" key="6">
    <source>
        <dbReference type="ARBA" id="ARBA00023163"/>
    </source>
</evidence>
<keyword evidence="3 7" id="KW-0678">Repressor</keyword>
<dbReference type="OrthoDB" id="1680813at2"/>
<evidence type="ECO:0000259" key="9">
    <source>
        <dbReference type="Pfam" id="PF17727"/>
    </source>
</evidence>
<keyword evidence="6 7" id="KW-0804">Transcription</keyword>
<keyword evidence="4 7" id="KW-0805">Transcription regulation</keyword>
<dbReference type="GO" id="GO:0003677">
    <property type="term" value="F:DNA binding"/>
    <property type="evidence" value="ECO:0007669"/>
    <property type="project" value="UniProtKB-UniRule"/>
</dbReference>
<dbReference type="Pfam" id="PF17727">
    <property type="entry name" value="CtsR_C"/>
    <property type="match status" value="1"/>
</dbReference>
<feature type="domain" description="CtsR N-terminal HTH" evidence="8">
    <location>
        <begin position="4"/>
        <end position="74"/>
    </location>
</feature>
<proteinExistence type="inferred from homology"/>
<dbReference type="InterPro" id="IPR041902">
    <property type="entry name" value="CtsR_N_sf"/>
</dbReference>
<dbReference type="InterPro" id="IPR008463">
    <property type="entry name" value="CtsR"/>
</dbReference>
<dbReference type="Pfam" id="PF05848">
    <property type="entry name" value="CtsR"/>
    <property type="match status" value="1"/>
</dbReference>
<dbReference type="Proteomes" id="UP000467132">
    <property type="component" value="Unassembled WGS sequence"/>
</dbReference>
<evidence type="ECO:0000256" key="2">
    <source>
        <dbReference type="ARBA" id="ARBA00014129"/>
    </source>
</evidence>
<evidence type="ECO:0000256" key="7">
    <source>
        <dbReference type="PIRNR" id="PIRNR010607"/>
    </source>
</evidence>
<evidence type="ECO:0000259" key="8">
    <source>
        <dbReference type="Pfam" id="PF05848"/>
    </source>
</evidence>
<evidence type="ECO:0000256" key="1">
    <source>
        <dbReference type="ARBA" id="ARBA00010189"/>
    </source>
</evidence>
<dbReference type="InterPro" id="IPR041908">
    <property type="entry name" value="CtsR_C_sf"/>
</dbReference>
<dbReference type="AlphaFoldDB" id="A0A845R0R4"/>
<evidence type="ECO:0000313" key="11">
    <source>
        <dbReference type="Proteomes" id="UP000467132"/>
    </source>
</evidence>
<keyword evidence="11" id="KW-1185">Reference proteome</keyword>
<sequence>MARISDIIEKFIVSMMTDTEKDILEIQRNELAEHFKCAPSQINYVLATRFTPEKGYYIESKRGGGGYIKIIRVNIKEEKDIRKLLINSIGNSITTQKSYNIIDNLNEKEFITNRESLIMKNAISNSSLSLVGEYKNELRAKIFKYMLISLLSEE</sequence>
<evidence type="ECO:0000313" key="10">
    <source>
        <dbReference type="EMBL" id="NBI08020.1"/>
    </source>
</evidence>
<keyword evidence="5 7" id="KW-0238">DNA-binding</keyword>
<dbReference type="Gene3D" id="1.10.1200.150">
    <property type="entry name" value="Transcriptional regulator CtsR, C-terminal domain"/>
    <property type="match status" value="1"/>
</dbReference>
<feature type="domain" description="CtsR C-terminal dimerization" evidence="9">
    <location>
        <begin position="78"/>
        <end position="147"/>
    </location>
</feature>